<organism evidence="1 2">
    <name type="scientific">Panagrolaimus sp. PS1159</name>
    <dbReference type="NCBI Taxonomy" id="55785"/>
    <lineage>
        <taxon>Eukaryota</taxon>
        <taxon>Metazoa</taxon>
        <taxon>Ecdysozoa</taxon>
        <taxon>Nematoda</taxon>
        <taxon>Chromadorea</taxon>
        <taxon>Rhabditida</taxon>
        <taxon>Tylenchina</taxon>
        <taxon>Panagrolaimomorpha</taxon>
        <taxon>Panagrolaimoidea</taxon>
        <taxon>Panagrolaimidae</taxon>
        <taxon>Panagrolaimus</taxon>
    </lineage>
</organism>
<dbReference type="Proteomes" id="UP000887580">
    <property type="component" value="Unplaced"/>
</dbReference>
<evidence type="ECO:0000313" key="1">
    <source>
        <dbReference type="Proteomes" id="UP000887580"/>
    </source>
</evidence>
<accession>A0AC35GIL5</accession>
<protein>
    <submittedName>
        <fullName evidence="2">Uncharacterized protein</fullName>
    </submittedName>
</protein>
<proteinExistence type="predicted"/>
<evidence type="ECO:0000313" key="2">
    <source>
        <dbReference type="WBParaSite" id="PS1159_v2.g5476.t1"/>
    </source>
</evidence>
<name>A0AC35GIL5_9BILA</name>
<sequence>MLVKNRYTALKPKNLHFVSSRSSEKNLVIDENDDDDDQKDVVEEKAYNFENKGAEMDGMIFDFPALKTLCMFTDKQDHLPIEPFHNYKPNLLLNLTARYSAFNKISYILNVQNTSFHMIHNLTIAVAFQPLPFFDYSVFDNGQQSREIILARGYIDFLYPGSSTICVLDLQKPIFPPFLVTFSSTSGFPAPSSSLSVMKFFLEKVIDEVSTKNINFMKLMKLQYSSILTHFDSLITFETYKTILQHSEQNYRTLFLEKVKEINDNVSASACIPVIAAKAIWNGSYNVEKVYETFVPSASPRRSPVIGYLCVKNIFVEVSFAVSIDAKGVHVLFVTPIRKLTLCLQKELQVKFNSLCLLGNHFKQCNVQYLDYVEEKEMNEKGRYKIEDNSYFTFNKILGYLERKLV</sequence>
<reference evidence="2" key="1">
    <citation type="submission" date="2022-11" db="UniProtKB">
        <authorList>
            <consortium name="WormBaseParasite"/>
        </authorList>
    </citation>
    <scope>IDENTIFICATION</scope>
</reference>
<dbReference type="WBParaSite" id="PS1159_v2.g5476.t1">
    <property type="protein sequence ID" value="PS1159_v2.g5476.t1"/>
    <property type="gene ID" value="PS1159_v2.g5476"/>
</dbReference>